<keyword evidence="3" id="KW-1185">Reference proteome</keyword>
<evidence type="ECO:0000313" key="2">
    <source>
        <dbReference type="EMBL" id="MDM7858308.1"/>
    </source>
</evidence>
<dbReference type="SMART" id="SM00530">
    <property type="entry name" value="HTH_XRE"/>
    <property type="match status" value="1"/>
</dbReference>
<dbReference type="EMBL" id="JAUCDY010000009">
    <property type="protein sequence ID" value="MDM7858308.1"/>
    <property type="molecule type" value="Genomic_DNA"/>
</dbReference>
<gene>
    <name evidence="2" type="ORF">QEZ41_08460</name>
</gene>
<feature type="domain" description="HTH cro/C1-type" evidence="1">
    <location>
        <begin position="17"/>
        <end position="67"/>
    </location>
</feature>
<name>A0ABT7SQ37_9GAMM</name>
<dbReference type="InterPro" id="IPR010982">
    <property type="entry name" value="Lambda_DNA-bd_dom_sf"/>
</dbReference>
<protein>
    <submittedName>
        <fullName evidence="2">Helix-turn-helix transcriptional regulator</fullName>
    </submittedName>
</protein>
<sequence length="82" mass="9372">MIRFRLKELMADKGFKEERRITMDEVSKETGIHRTTLSKIANQRGYVTNTNVLDQLCTYFGVPIGEVAEHLPEPADESDSSR</sequence>
<comment type="caution">
    <text evidence="2">The sequence shown here is derived from an EMBL/GenBank/DDBJ whole genome shotgun (WGS) entry which is preliminary data.</text>
</comment>
<evidence type="ECO:0000313" key="3">
    <source>
        <dbReference type="Proteomes" id="UP001241056"/>
    </source>
</evidence>
<dbReference type="PROSITE" id="PS50943">
    <property type="entry name" value="HTH_CROC1"/>
    <property type="match status" value="1"/>
</dbReference>
<dbReference type="CDD" id="cd00093">
    <property type="entry name" value="HTH_XRE"/>
    <property type="match status" value="1"/>
</dbReference>
<proteinExistence type="predicted"/>
<dbReference type="InterPro" id="IPR001387">
    <property type="entry name" value="Cro/C1-type_HTH"/>
</dbReference>
<dbReference type="Pfam" id="PF13443">
    <property type="entry name" value="HTH_26"/>
    <property type="match status" value="1"/>
</dbReference>
<reference evidence="2 3" key="1">
    <citation type="submission" date="2023-06" db="EMBL/GenBank/DDBJ databases">
        <title>Thiopseudomonas sp. CY1220 draft genome sequence.</title>
        <authorList>
            <person name="Zhao G."/>
            <person name="An M."/>
        </authorList>
    </citation>
    <scope>NUCLEOTIDE SEQUENCE [LARGE SCALE GENOMIC DNA]</scope>
    <source>
        <strain evidence="2 3">CY1220</strain>
    </source>
</reference>
<dbReference type="SUPFAM" id="SSF47413">
    <property type="entry name" value="lambda repressor-like DNA-binding domains"/>
    <property type="match status" value="1"/>
</dbReference>
<dbReference type="RefSeq" id="WP_289410994.1">
    <property type="nucleotide sequence ID" value="NZ_JAUCDY010000009.1"/>
</dbReference>
<accession>A0ABT7SQ37</accession>
<organism evidence="2 3">
    <name type="scientific">Thiopseudomonas acetoxidans</name>
    <dbReference type="NCBI Taxonomy" id="3041622"/>
    <lineage>
        <taxon>Bacteria</taxon>
        <taxon>Pseudomonadati</taxon>
        <taxon>Pseudomonadota</taxon>
        <taxon>Gammaproteobacteria</taxon>
        <taxon>Pseudomonadales</taxon>
        <taxon>Pseudomonadaceae</taxon>
        <taxon>Thiopseudomonas</taxon>
    </lineage>
</organism>
<dbReference type="Gene3D" id="1.10.260.40">
    <property type="entry name" value="lambda repressor-like DNA-binding domains"/>
    <property type="match status" value="1"/>
</dbReference>
<dbReference type="Proteomes" id="UP001241056">
    <property type="component" value="Unassembled WGS sequence"/>
</dbReference>
<evidence type="ECO:0000259" key="1">
    <source>
        <dbReference type="PROSITE" id="PS50943"/>
    </source>
</evidence>